<dbReference type="OrthoDB" id="2686513at2759"/>
<dbReference type="InterPro" id="IPR045340">
    <property type="entry name" value="DUF6533"/>
</dbReference>
<keyword evidence="4" id="KW-1185">Reference proteome</keyword>
<feature type="domain" description="DUF6533" evidence="2">
    <location>
        <begin position="28"/>
        <end position="65"/>
    </location>
</feature>
<dbReference type="AlphaFoldDB" id="V2XMR9"/>
<comment type="caution">
    <text evidence="3">The sequence shown here is derived from an EMBL/GenBank/DDBJ whole genome shotgun (WGS) entry which is preliminary data.</text>
</comment>
<feature type="transmembrane region" description="Helical" evidence="1">
    <location>
        <begin position="133"/>
        <end position="152"/>
    </location>
</feature>
<dbReference type="HOGENOM" id="CLU_035509_7_0_1"/>
<protein>
    <recommendedName>
        <fullName evidence="2">DUF6533 domain-containing protein</fullName>
    </recommendedName>
</protein>
<evidence type="ECO:0000313" key="3">
    <source>
        <dbReference type="EMBL" id="ESK93795.1"/>
    </source>
</evidence>
<name>V2XMR9_MONRO</name>
<reference evidence="3 4" key="1">
    <citation type="journal article" date="2014" name="BMC Genomics">
        <title>Genome and secretome analysis of the hemibiotrophic fungal pathogen, Moniliophthora roreri, which causes frosty pod rot disease of cacao: mechanisms of the biotrophic and necrotrophic phases.</title>
        <authorList>
            <person name="Meinhardt L.W."/>
            <person name="Costa G.G.L."/>
            <person name="Thomazella D.P.T."/>
            <person name="Teixeira P.J.P.L."/>
            <person name="Carazzolle M.F."/>
            <person name="Schuster S.C."/>
            <person name="Carlson J.E."/>
            <person name="Guiltinan M.J."/>
            <person name="Mieczkowski P."/>
            <person name="Farmer A."/>
            <person name="Ramaraj T."/>
            <person name="Crozier J."/>
            <person name="Davis R.E."/>
            <person name="Shao J."/>
            <person name="Melnick R.L."/>
            <person name="Pereira G.A.G."/>
            <person name="Bailey B.A."/>
        </authorList>
    </citation>
    <scope>NUCLEOTIDE SEQUENCE [LARGE SCALE GENOMIC DNA]</scope>
    <source>
        <strain evidence="3 4">MCA 2997</strain>
    </source>
</reference>
<organism evidence="3 4">
    <name type="scientific">Moniliophthora roreri (strain MCA 2997)</name>
    <name type="common">Cocoa frosty pod rot fungus</name>
    <name type="synonym">Crinipellis roreri</name>
    <dbReference type="NCBI Taxonomy" id="1381753"/>
    <lineage>
        <taxon>Eukaryota</taxon>
        <taxon>Fungi</taxon>
        <taxon>Dikarya</taxon>
        <taxon>Basidiomycota</taxon>
        <taxon>Agaricomycotina</taxon>
        <taxon>Agaricomycetes</taxon>
        <taxon>Agaricomycetidae</taxon>
        <taxon>Agaricales</taxon>
        <taxon>Marasmiineae</taxon>
        <taxon>Marasmiaceae</taxon>
        <taxon>Moniliophthora</taxon>
    </lineage>
</organism>
<evidence type="ECO:0000259" key="2">
    <source>
        <dbReference type="Pfam" id="PF20151"/>
    </source>
</evidence>
<evidence type="ECO:0000256" key="1">
    <source>
        <dbReference type="SAM" id="Phobius"/>
    </source>
</evidence>
<accession>V2XMR9</accession>
<dbReference type="Proteomes" id="UP000017559">
    <property type="component" value="Unassembled WGS sequence"/>
</dbReference>
<dbReference type="Pfam" id="PF20151">
    <property type="entry name" value="DUF6533"/>
    <property type="match status" value="1"/>
</dbReference>
<proteinExistence type="predicted"/>
<evidence type="ECO:0000313" key="4">
    <source>
        <dbReference type="Proteomes" id="UP000017559"/>
    </source>
</evidence>
<keyword evidence="1" id="KW-0472">Membrane</keyword>
<sequence>MTSTLVDLTGEYVRENHLHSLLQVVPPSILIWDYLIMLGTEIDCIWMQPKSRSSIAFLFIRYFSLTTNISVVALFSYPLDTEVAAFRFNILTCNINSFFRCKAFSLYGQILLLISQSLMALRIYALYSPDRRILWFPGITVMCAVVLAGYGLSGQGEIDYPVPMVCHIGISRQTSFRIVSLWLALFIYDMITFILTAARTYKFWRKDNIQPLRMGLFPLLFRDGAIYFAVMAQANLANILTFYLCGPFMRGGLSTFASCDNAMPPHAQPTFDRQYWFVHPTRYDCDVEDSNVGYHR</sequence>
<feature type="transmembrane region" description="Helical" evidence="1">
    <location>
        <begin position="106"/>
        <end position="127"/>
    </location>
</feature>
<gene>
    <name evidence="3" type="ORF">Moror_13097</name>
</gene>
<feature type="transmembrane region" description="Helical" evidence="1">
    <location>
        <begin position="224"/>
        <end position="245"/>
    </location>
</feature>
<dbReference type="EMBL" id="AWSO01000176">
    <property type="protein sequence ID" value="ESK93795.1"/>
    <property type="molecule type" value="Genomic_DNA"/>
</dbReference>
<feature type="transmembrane region" description="Helical" evidence="1">
    <location>
        <begin position="181"/>
        <end position="204"/>
    </location>
</feature>
<feature type="transmembrane region" description="Helical" evidence="1">
    <location>
        <begin position="58"/>
        <end position="77"/>
    </location>
</feature>
<dbReference type="KEGG" id="mrr:Moror_13097"/>
<keyword evidence="1" id="KW-0812">Transmembrane</keyword>
<keyword evidence="1" id="KW-1133">Transmembrane helix</keyword>